<keyword evidence="2" id="KW-1185">Reference proteome</keyword>
<protein>
    <submittedName>
        <fullName evidence="1">Uncharacterized protein</fullName>
    </submittedName>
</protein>
<dbReference type="EMBL" id="CM047900">
    <property type="protein sequence ID" value="KAJ0099717.1"/>
    <property type="molecule type" value="Genomic_DNA"/>
</dbReference>
<reference evidence="2" key="1">
    <citation type="journal article" date="2023" name="G3 (Bethesda)">
        <title>Genome assembly and association tests identify interacting loci associated with vigor, precocity, and sex in interspecific pistachio rootstocks.</title>
        <authorList>
            <person name="Palmer W."/>
            <person name="Jacygrad E."/>
            <person name="Sagayaradj S."/>
            <person name="Cavanaugh K."/>
            <person name="Han R."/>
            <person name="Bertier L."/>
            <person name="Beede B."/>
            <person name="Kafkas S."/>
            <person name="Golino D."/>
            <person name="Preece J."/>
            <person name="Michelmore R."/>
        </authorList>
    </citation>
    <scope>NUCLEOTIDE SEQUENCE [LARGE SCALE GENOMIC DNA]</scope>
</reference>
<dbReference type="Proteomes" id="UP001164250">
    <property type="component" value="Chromosome 4"/>
</dbReference>
<gene>
    <name evidence="1" type="ORF">Patl1_20246</name>
</gene>
<sequence>MEGAIVLYPCPGSGHLVSMVEVGKLILSNHPSFSISVIIPTAPFETAATHDYIAAVSKAIPSITFYHLPPVALPQNALSIAKDFPTLVYKLGQLNNPNLLETLLAISKRSEVKAFIIDFFCNAAFQVSSSLNIPTYYYFTSGANNLSYFIYYPKIHRSLTKNLKDLEDMKLNVPGSPSVRAKDMPESMFDRATYVYQCLVDTALNMTKSSGLLVNSFELLEERACRALANGECAPGDSMPPVYFIGPVVSEKKEGSKEKHECLSWLDSKPSQSVVFLCFGSMGVFYTEQLKEIANGLERSGVRFLWVVRTPPPNDETVRRLAETDPSIESFLPEGFLERTKDRGYVVQSWAPQVAVLSHNSVGGFVTHCGWNSVLEAVCSSVPMLAWPLYAEQKMNKTFLVEEMKVALPVNASEEGLVSATELEKRVIELMESDNGKAVRQQVKAMKEGAAAATREGGSSRVALAKLVSHLNNDK</sequence>
<evidence type="ECO:0000313" key="1">
    <source>
        <dbReference type="EMBL" id="KAJ0099717.1"/>
    </source>
</evidence>
<accession>A0ACC1BLB7</accession>
<evidence type="ECO:0000313" key="2">
    <source>
        <dbReference type="Proteomes" id="UP001164250"/>
    </source>
</evidence>
<name>A0ACC1BLB7_9ROSI</name>
<organism evidence="1 2">
    <name type="scientific">Pistacia atlantica</name>
    <dbReference type="NCBI Taxonomy" id="434234"/>
    <lineage>
        <taxon>Eukaryota</taxon>
        <taxon>Viridiplantae</taxon>
        <taxon>Streptophyta</taxon>
        <taxon>Embryophyta</taxon>
        <taxon>Tracheophyta</taxon>
        <taxon>Spermatophyta</taxon>
        <taxon>Magnoliopsida</taxon>
        <taxon>eudicotyledons</taxon>
        <taxon>Gunneridae</taxon>
        <taxon>Pentapetalae</taxon>
        <taxon>rosids</taxon>
        <taxon>malvids</taxon>
        <taxon>Sapindales</taxon>
        <taxon>Anacardiaceae</taxon>
        <taxon>Pistacia</taxon>
    </lineage>
</organism>
<comment type="caution">
    <text evidence="1">The sequence shown here is derived from an EMBL/GenBank/DDBJ whole genome shotgun (WGS) entry which is preliminary data.</text>
</comment>
<proteinExistence type="predicted"/>